<dbReference type="EMBL" id="PTJE01000001">
    <property type="protein sequence ID" value="PPK96923.1"/>
    <property type="molecule type" value="Genomic_DNA"/>
</dbReference>
<evidence type="ECO:0000313" key="4">
    <source>
        <dbReference type="Proteomes" id="UP000239002"/>
    </source>
</evidence>
<dbReference type="Pfam" id="PF08139">
    <property type="entry name" value="LPAM_1"/>
    <property type="match status" value="1"/>
</dbReference>
<dbReference type="PROSITE" id="PS51257">
    <property type="entry name" value="PROKAR_LIPOPROTEIN"/>
    <property type="match status" value="1"/>
</dbReference>
<sequence>MKKVIFALVLLVTLSSCQQKETAQTFIGEELKTMEDRKAFLQEVFESDQQVREGLSETELSEKAYYDRMDEADDVNLSKIKWYLDNYDYPSKKVFNESQSMIPALVVHHSFEPNIRRKMYPKFKTAYDEKNLDPDFFALYLGRLFEIENDTYFRMQSPYSIEDQISTLIDTLQLKK</sequence>
<dbReference type="InterPro" id="IPR012640">
    <property type="entry name" value="Membr_lipoprot_lipid_attach_CS"/>
</dbReference>
<gene>
    <name evidence="3" type="ORF">LY01_00748</name>
</gene>
<dbReference type="Proteomes" id="UP000239002">
    <property type="component" value="Unassembled WGS sequence"/>
</dbReference>
<protein>
    <recommendedName>
        <fullName evidence="1">Type IV secretion system putative lipoprotein virB7</fullName>
    </recommendedName>
</protein>
<comment type="caution">
    <text evidence="3">The sequence shown here is derived from an EMBL/GenBank/DDBJ whole genome shotgun (WGS) entry which is preliminary data.</text>
</comment>
<evidence type="ECO:0000256" key="1">
    <source>
        <dbReference type="ARBA" id="ARBA00017922"/>
    </source>
</evidence>
<name>A0A2S6IRM2_9FLAO</name>
<accession>A0A2S6IRM2</accession>
<keyword evidence="2" id="KW-0732">Signal</keyword>
<reference evidence="3 4" key="1">
    <citation type="submission" date="2018-02" db="EMBL/GenBank/DDBJ databases">
        <title>Genomic Encyclopedia of Archaeal and Bacterial Type Strains, Phase II (KMG-II): from individual species to whole genera.</title>
        <authorList>
            <person name="Goeker M."/>
        </authorList>
    </citation>
    <scope>NUCLEOTIDE SEQUENCE [LARGE SCALE GENOMIC DNA]</scope>
    <source>
        <strain evidence="3 4">DSM 16809</strain>
    </source>
</reference>
<keyword evidence="4" id="KW-1185">Reference proteome</keyword>
<proteinExistence type="predicted"/>
<dbReference type="AlphaFoldDB" id="A0A2S6IRM2"/>
<evidence type="ECO:0000256" key="2">
    <source>
        <dbReference type="ARBA" id="ARBA00022729"/>
    </source>
</evidence>
<dbReference type="OrthoDB" id="9954177at2"/>
<organism evidence="3 4">
    <name type="scientific">Nonlabens xylanidelens</name>
    <dbReference type="NCBI Taxonomy" id="191564"/>
    <lineage>
        <taxon>Bacteria</taxon>
        <taxon>Pseudomonadati</taxon>
        <taxon>Bacteroidota</taxon>
        <taxon>Flavobacteriia</taxon>
        <taxon>Flavobacteriales</taxon>
        <taxon>Flavobacteriaceae</taxon>
        <taxon>Nonlabens</taxon>
    </lineage>
</organism>
<dbReference type="RefSeq" id="WP_104514454.1">
    <property type="nucleotide sequence ID" value="NZ_MQVW01000027.1"/>
</dbReference>
<evidence type="ECO:0000313" key="3">
    <source>
        <dbReference type="EMBL" id="PPK96923.1"/>
    </source>
</evidence>